<dbReference type="AlphaFoldDB" id="A0A6C0HG72"/>
<name>A0A6C0HG72_9ZZZZ</name>
<sequence length="116" mass="14220">MEAYDRYDRVTEIVRQLNASPARKAMEWYDNHSDLMKYYRENLGLYSELHPEIQDPTFRKKLECLDTLHDKLLMEYNTHRWFSDYDYLRYNETILWIVDWITSEDELCELLVAVTL</sequence>
<dbReference type="EMBL" id="MN739946">
    <property type="protein sequence ID" value="QHT79126.1"/>
    <property type="molecule type" value="Genomic_DNA"/>
</dbReference>
<organism evidence="1">
    <name type="scientific">viral metagenome</name>
    <dbReference type="NCBI Taxonomy" id="1070528"/>
    <lineage>
        <taxon>unclassified sequences</taxon>
        <taxon>metagenomes</taxon>
        <taxon>organismal metagenomes</taxon>
    </lineage>
</organism>
<protein>
    <submittedName>
        <fullName evidence="1">Uncharacterized protein</fullName>
    </submittedName>
</protein>
<evidence type="ECO:0000313" key="1">
    <source>
        <dbReference type="EMBL" id="QHT79126.1"/>
    </source>
</evidence>
<reference evidence="1" key="1">
    <citation type="journal article" date="2020" name="Nature">
        <title>Giant virus diversity and host interactions through global metagenomics.</title>
        <authorList>
            <person name="Schulz F."/>
            <person name="Roux S."/>
            <person name="Paez-Espino D."/>
            <person name="Jungbluth S."/>
            <person name="Walsh D.A."/>
            <person name="Denef V.J."/>
            <person name="McMahon K.D."/>
            <person name="Konstantinidis K.T."/>
            <person name="Eloe-Fadrosh E.A."/>
            <person name="Kyrpides N.C."/>
            <person name="Woyke T."/>
        </authorList>
    </citation>
    <scope>NUCLEOTIDE SEQUENCE</scope>
    <source>
        <strain evidence="1">GVMAG-M-3300023179-99</strain>
    </source>
</reference>
<accession>A0A6C0HG72</accession>
<proteinExistence type="predicted"/>